<sequence>MEEFKKYGEHVHHLLLGDNLASSVDDILSYCPNVKNLMMHWEPNRVAVSVLSKLPLTTLSMSAPIFLGNLHLYSRQHASATHLVGLGDRQGPPMFPSVTHIDFICGAFFRDESEIQSSVLAHHFPSLTHIAVPGCMMKLAELPPILTKCKNLEVLVSWRPGHLSTDLDTALRAPPTDPRIIFLTMTRSVTWTEAAMGRSRSLWELADKVMAYRRMTLSRLSKEQDEADFDRLVKLAHTYGRYTVSRT</sequence>
<protein>
    <submittedName>
        <fullName evidence="1">Uncharacterized protein</fullName>
    </submittedName>
</protein>
<gene>
    <name evidence="1" type="ORF">BDN72DRAFT_962299</name>
</gene>
<accession>A0ACD3AJP6</accession>
<name>A0ACD3AJP6_9AGAR</name>
<keyword evidence="2" id="KW-1185">Reference proteome</keyword>
<evidence type="ECO:0000313" key="2">
    <source>
        <dbReference type="Proteomes" id="UP000308600"/>
    </source>
</evidence>
<evidence type="ECO:0000313" key="1">
    <source>
        <dbReference type="EMBL" id="TFK65741.1"/>
    </source>
</evidence>
<organism evidence="1 2">
    <name type="scientific">Pluteus cervinus</name>
    <dbReference type="NCBI Taxonomy" id="181527"/>
    <lineage>
        <taxon>Eukaryota</taxon>
        <taxon>Fungi</taxon>
        <taxon>Dikarya</taxon>
        <taxon>Basidiomycota</taxon>
        <taxon>Agaricomycotina</taxon>
        <taxon>Agaricomycetes</taxon>
        <taxon>Agaricomycetidae</taxon>
        <taxon>Agaricales</taxon>
        <taxon>Pluteineae</taxon>
        <taxon>Pluteaceae</taxon>
        <taxon>Pluteus</taxon>
    </lineage>
</organism>
<dbReference type="Proteomes" id="UP000308600">
    <property type="component" value="Unassembled WGS sequence"/>
</dbReference>
<reference evidence="1 2" key="1">
    <citation type="journal article" date="2019" name="Nat. Ecol. Evol.">
        <title>Megaphylogeny resolves global patterns of mushroom evolution.</title>
        <authorList>
            <person name="Varga T."/>
            <person name="Krizsan K."/>
            <person name="Foldi C."/>
            <person name="Dima B."/>
            <person name="Sanchez-Garcia M."/>
            <person name="Sanchez-Ramirez S."/>
            <person name="Szollosi G.J."/>
            <person name="Szarkandi J.G."/>
            <person name="Papp V."/>
            <person name="Albert L."/>
            <person name="Andreopoulos W."/>
            <person name="Angelini C."/>
            <person name="Antonin V."/>
            <person name="Barry K.W."/>
            <person name="Bougher N.L."/>
            <person name="Buchanan P."/>
            <person name="Buyck B."/>
            <person name="Bense V."/>
            <person name="Catcheside P."/>
            <person name="Chovatia M."/>
            <person name="Cooper J."/>
            <person name="Damon W."/>
            <person name="Desjardin D."/>
            <person name="Finy P."/>
            <person name="Geml J."/>
            <person name="Haridas S."/>
            <person name="Hughes K."/>
            <person name="Justo A."/>
            <person name="Karasinski D."/>
            <person name="Kautmanova I."/>
            <person name="Kiss B."/>
            <person name="Kocsube S."/>
            <person name="Kotiranta H."/>
            <person name="LaButti K.M."/>
            <person name="Lechner B.E."/>
            <person name="Liimatainen K."/>
            <person name="Lipzen A."/>
            <person name="Lukacs Z."/>
            <person name="Mihaltcheva S."/>
            <person name="Morgado L.N."/>
            <person name="Niskanen T."/>
            <person name="Noordeloos M.E."/>
            <person name="Ohm R.A."/>
            <person name="Ortiz-Santana B."/>
            <person name="Ovrebo C."/>
            <person name="Racz N."/>
            <person name="Riley R."/>
            <person name="Savchenko A."/>
            <person name="Shiryaev A."/>
            <person name="Soop K."/>
            <person name="Spirin V."/>
            <person name="Szebenyi C."/>
            <person name="Tomsovsky M."/>
            <person name="Tulloss R.E."/>
            <person name="Uehling J."/>
            <person name="Grigoriev I.V."/>
            <person name="Vagvolgyi C."/>
            <person name="Papp T."/>
            <person name="Martin F.M."/>
            <person name="Miettinen O."/>
            <person name="Hibbett D.S."/>
            <person name="Nagy L.G."/>
        </authorList>
    </citation>
    <scope>NUCLEOTIDE SEQUENCE [LARGE SCALE GENOMIC DNA]</scope>
    <source>
        <strain evidence="1 2">NL-1719</strain>
    </source>
</reference>
<dbReference type="EMBL" id="ML208427">
    <property type="protein sequence ID" value="TFK65741.1"/>
    <property type="molecule type" value="Genomic_DNA"/>
</dbReference>
<proteinExistence type="predicted"/>